<dbReference type="Gene3D" id="2.60.40.420">
    <property type="entry name" value="Cupredoxins - blue copper proteins"/>
    <property type="match status" value="1"/>
</dbReference>
<dbReference type="PROSITE" id="PS00078">
    <property type="entry name" value="COX2"/>
    <property type="match status" value="1"/>
</dbReference>
<dbReference type="PANTHER" id="PTHR42838:SF2">
    <property type="entry name" value="NITROUS-OXIDE REDUCTASE"/>
    <property type="match status" value="1"/>
</dbReference>
<dbReference type="AlphaFoldDB" id="A0A1W1DUH9"/>
<dbReference type="EMBL" id="FPHW01000191">
    <property type="protein sequence ID" value="SFV85183.1"/>
    <property type="molecule type" value="Genomic_DNA"/>
</dbReference>
<dbReference type="GO" id="GO:0030313">
    <property type="term" value="C:cell envelope"/>
    <property type="evidence" value="ECO:0007669"/>
    <property type="project" value="UniProtKB-SubCell"/>
</dbReference>
<dbReference type="InterPro" id="IPR001505">
    <property type="entry name" value="Copper_CuA"/>
</dbReference>
<gene>
    <name evidence="5" type="ORF">MNB_SUP05-7-222</name>
</gene>
<dbReference type="GO" id="GO:0005507">
    <property type="term" value="F:copper ion binding"/>
    <property type="evidence" value="ECO:0007669"/>
    <property type="project" value="InterPro"/>
</dbReference>
<protein>
    <submittedName>
        <fullName evidence="5">Cytochrome c oxidase polypeptide II</fullName>
        <ecNumber evidence="5">1.9.3.1</ecNumber>
    </submittedName>
</protein>
<dbReference type="InterPro" id="IPR002429">
    <property type="entry name" value="CcO_II-like_C"/>
</dbReference>
<comment type="subcellular location">
    <subcellularLocation>
        <location evidence="1">Cell envelope</location>
    </subcellularLocation>
</comment>
<evidence type="ECO:0000313" key="5">
    <source>
        <dbReference type="EMBL" id="SFV85183.1"/>
    </source>
</evidence>
<reference evidence="5" key="1">
    <citation type="submission" date="2016-10" db="EMBL/GenBank/DDBJ databases">
        <authorList>
            <person name="de Groot N.N."/>
        </authorList>
    </citation>
    <scope>NUCLEOTIDE SEQUENCE</scope>
</reference>
<accession>A0A1W1DUH9</accession>
<feature type="domain" description="Cytochrome oxidase subunit II copper A binding" evidence="4">
    <location>
        <begin position="18"/>
        <end position="130"/>
    </location>
</feature>
<dbReference type="GO" id="GO:0016491">
    <property type="term" value="F:oxidoreductase activity"/>
    <property type="evidence" value="ECO:0007669"/>
    <property type="project" value="UniProtKB-KW"/>
</dbReference>
<keyword evidence="2" id="KW-0479">Metal-binding</keyword>
<evidence type="ECO:0000256" key="3">
    <source>
        <dbReference type="ARBA" id="ARBA00023008"/>
    </source>
</evidence>
<dbReference type="GO" id="GO:0004129">
    <property type="term" value="F:cytochrome-c oxidase activity"/>
    <property type="evidence" value="ECO:0007669"/>
    <property type="project" value="InterPro"/>
</dbReference>
<sequence>MSTEQSVSSTKVTQDDSFFDRTLTVVAFQWGFAFITDENKISRSVAVVKPGEKILFKILSNDVIHGFNIPVASITAEIDPDEMRQVWIKAPDKPGKYLIQCVNYCGVGHTQMKAWLVVEGDKDDEHKNKETAIKVEGAHNGA</sequence>
<dbReference type="InterPro" id="IPR051403">
    <property type="entry name" value="NosZ/Cyto_c_oxidase_sub2"/>
</dbReference>
<proteinExistence type="predicted"/>
<keyword evidence="5" id="KW-0560">Oxidoreductase</keyword>
<evidence type="ECO:0000256" key="2">
    <source>
        <dbReference type="ARBA" id="ARBA00022723"/>
    </source>
</evidence>
<name>A0A1W1DUH9_9ZZZZ</name>
<keyword evidence="3" id="KW-0186">Copper</keyword>
<dbReference type="PANTHER" id="PTHR42838">
    <property type="entry name" value="CYTOCHROME C OXIDASE SUBUNIT II"/>
    <property type="match status" value="1"/>
</dbReference>
<organism evidence="5">
    <name type="scientific">hydrothermal vent metagenome</name>
    <dbReference type="NCBI Taxonomy" id="652676"/>
    <lineage>
        <taxon>unclassified sequences</taxon>
        <taxon>metagenomes</taxon>
        <taxon>ecological metagenomes</taxon>
    </lineage>
</organism>
<dbReference type="Pfam" id="PF00116">
    <property type="entry name" value="COX2"/>
    <property type="match status" value="1"/>
</dbReference>
<dbReference type="PROSITE" id="PS50857">
    <property type="entry name" value="COX2_CUA"/>
    <property type="match status" value="1"/>
</dbReference>
<evidence type="ECO:0000256" key="1">
    <source>
        <dbReference type="ARBA" id="ARBA00004196"/>
    </source>
</evidence>
<dbReference type="EC" id="1.9.3.1" evidence="5"/>
<dbReference type="InterPro" id="IPR008972">
    <property type="entry name" value="Cupredoxin"/>
</dbReference>
<dbReference type="GO" id="GO:0016020">
    <property type="term" value="C:membrane"/>
    <property type="evidence" value="ECO:0007669"/>
    <property type="project" value="InterPro"/>
</dbReference>
<evidence type="ECO:0000259" key="4">
    <source>
        <dbReference type="PROSITE" id="PS50857"/>
    </source>
</evidence>
<dbReference type="SUPFAM" id="SSF49503">
    <property type="entry name" value="Cupredoxins"/>
    <property type="match status" value="1"/>
</dbReference>